<protein>
    <recommendedName>
        <fullName evidence="3">Berberine/berberine-like domain-containing protein</fullName>
    </recommendedName>
</protein>
<dbReference type="EMBL" id="CM002922">
    <property type="protein sequence ID" value="KGN65940.1"/>
    <property type="molecule type" value="Genomic_DNA"/>
</dbReference>
<dbReference type="GO" id="GO:0016491">
    <property type="term" value="F:oxidoreductase activity"/>
    <property type="evidence" value="ECO:0007669"/>
    <property type="project" value="InterPro"/>
</dbReference>
<reference evidence="4 5" key="1">
    <citation type="journal article" date="2009" name="Nat. Genet.">
        <title>The genome of the cucumber, Cucumis sativus L.</title>
        <authorList>
            <person name="Huang S."/>
            <person name="Li R."/>
            <person name="Zhang Z."/>
            <person name="Li L."/>
            <person name="Gu X."/>
            <person name="Fan W."/>
            <person name="Lucas W.J."/>
            <person name="Wang X."/>
            <person name="Xie B."/>
            <person name="Ni P."/>
            <person name="Ren Y."/>
            <person name="Zhu H."/>
            <person name="Li J."/>
            <person name="Lin K."/>
            <person name="Jin W."/>
            <person name="Fei Z."/>
            <person name="Li G."/>
            <person name="Staub J."/>
            <person name="Kilian A."/>
            <person name="van der Vossen E.A."/>
            <person name="Wu Y."/>
            <person name="Guo J."/>
            <person name="He J."/>
            <person name="Jia Z."/>
            <person name="Ren Y."/>
            <person name="Tian G."/>
            <person name="Lu Y."/>
            <person name="Ruan J."/>
            <person name="Qian W."/>
            <person name="Wang M."/>
            <person name="Huang Q."/>
            <person name="Li B."/>
            <person name="Xuan Z."/>
            <person name="Cao J."/>
            <person name="Asan"/>
            <person name="Wu Z."/>
            <person name="Zhang J."/>
            <person name="Cai Q."/>
            <person name="Bai Y."/>
            <person name="Zhao B."/>
            <person name="Han Y."/>
            <person name="Li Y."/>
            <person name="Li X."/>
            <person name="Wang S."/>
            <person name="Shi Q."/>
            <person name="Liu S."/>
            <person name="Cho W.K."/>
            <person name="Kim J.Y."/>
            <person name="Xu Y."/>
            <person name="Heller-Uszynska K."/>
            <person name="Miao H."/>
            <person name="Cheng Z."/>
            <person name="Zhang S."/>
            <person name="Wu J."/>
            <person name="Yang Y."/>
            <person name="Kang H."/>
            <person name="Li M."/>
            <person name="Liang H."/>
            <person name="Ren X."/>
            <person name="Shi Z."/>
            <person name="Wen M."/>
            <person name="Jian M."/>
            <person name="Yang H."/>
            <person name="Zhang G."/>
            <person name="Yang Z."/>
            <person name="Chen R."/>
            <person name="Liu S."/>
            <person name="Li J."/>
            <person name="Ma L."/>
            <person name="Liu H."/>
            <person name="Zhou Y."/>
            <person name="Zhao J."/>
            <person name="Fang X."/>
            <person name="Li G."/>
            <person name="Fang L."/>
            <person name="Li Y."/>
            <person name="Liu D."/>
            <person name="Zheng H."/>
            <person name="Zhang Y."/>
            <person name="Qin N."/>
            <person name="Li Z."/>
            <person name="Yang G."/>
            <person name="Yang S."/>
            <person name="Bolund L."/>
            <person name="Kristiansen K."/>
            <person name="Zheng H."/>
            <person name="Li S."/>
            <person name="Zhang X."/>
            <person name="Yang H."/>
            <person name="Wang J."/>
            <person name="Sun R."/>
            <person name="Zhang B."/>
            <person name="Jiang S."/>
            <person name="Wang J."/>
            <person name="Du Y."/>
            <person name="Li S."/>
        </authorList>
    </citation>
    <scope>NUCLEOTIDE SEQUENCE [LARGE SCALE GENOMIC DNA]</scope>
    <source>
        <strain evidence="5">cv. 9930</strain>
    </source>
</reference>
<feature type="domain" description="Berberine/berberine-like" evidence="3">
    <location>
        <begin position="156"/>
        <end position="214"/>
    </location>
</feature>
<accession>A0A0A0LVK5</accession>
<dbReference type="Proteomes" id="UP000029981">
    <property type="component" value="Chromosome 1"/>
</dbReference>
<dbReference type="Gramene" id="KGN65940">
    <property type="protein sequence ID" value="KGN65940"/>
    <property type="gene ID" value="Csa_1G540350"/>
</dbReference>
<keyword evidence="5" id="KW-1185">Reference proteome</keyword>
<dbReference type="Pfam" id="PF08031">
    <property type="entry name" value="BBE"/>
    <property type="match status" value="1"/>
</dbReference>
<dbReference type="Gene3D" id="3.30.465.10">
    <property type="match status" value="1"/>
</dbReference>
<dbReference type="Gene3D" id="3.40.462.20">
    <property type="match status" value="1"/>
</dbReference>
<evidence type="ECO:0000259" key="3">
    <source>
        <dbReference type="Pfam" id="PF08031"/>
    </source>
</evidence>
<dbReference type="eggNOG" id="ENOG502QVGN">
    <property type="taxonomic scope" value="Eukaryota"/>
</dbReference>
<evidence type="ECO:0000256" key="1">
    <source>
        <dbReference type="ARBA" id="ARBA00022630"/>
    </source>
</evidence>
<name>A0A0A0LVK5_CUCSA</name>
<evidence type="ECO:0000313" key="5">
    <source>
        <dbReference type="Proteomes" id="UP000029981"/>
    </source>
</evidence>
<gene>
    <name evidence="4" type="ORF">Csa_1G540350</name>
</gene>
<dbReference type="PANTHER" id="PTHR32448">
    <property type="entry name" value="OS08G0158400 PROTEIN"/>
    <property type="match status" value="1"/>
</dbReference>
<reference evidence="4 5" key="2">
    <citation type="journal article" date="2009" name="PLoS ONE">
        <title>An integrated genetic and cytogenetic map of the cucumber genome.</title>
        <authorList>
            <person name="Ren Y."/>
            <person name="Zhang Z."/>
            <person name="Liu J."/>
            <person name="Staub J.E."/>
            <person name="Han Y."/>
            <person name="Cheng Z."/>
            <person name="Li X."/>
            <person name="Lu J."/>
            <person name="Miao H."/>
            <person name="Kang H."/>
            <person name="Xie B."/>
            <person name="Gu X."/>
            <person name="Wang X."/>
            <person name="Du Y."/>
            <person name="Jin W."/>
            <person name="Huang S."/>
        </authorList>
    </citation>
    <scope>NUCLEOTIDE SEQUENCE [LARGE SCALE GENOMIC DNA]</scope>
    <source>
        <strain evidence="5">cv. 9930</strain>
    </source>
</reference>
<organism evidence="4 5">
    <name type="scientific">Cucumis sativus</name>
    <name type="common">Cucumber</name>
    <dbReference type="NCBI Taxonomy" id="3659"/>
    <lineage>
        <taxon>Eukaryota</taxon>
        <taxon>Viridiplantae</taxon>
        <taxon>Streptophyta</taxon>
        <taxon>Embryophyta</taxon>
        <taxon>Tracheophyta</taxon>
        <taxon>Spermatophyta</taxon>
        <taxon>Magnoliopsida</taxon>
        <taxon>eudicotyledons</taxon>
        <taxon>Gunneridae</taxon>
        <taxon>Pentapetalae</taxon>
        <taxon>rosids</taxon>
        <taxon>fabids</taxon>
        <taxon>Cucurbitales</taxon>
        <taxon>Cucurbitaceae</taxon>
        <taxon>Benincaseae</taxon>
        <taxon>Cucumis</taxon>
    </lineage>
</organism>
<dbReference type="AlphaFoldDB" id="A0A0A0LVK5"/>
<reference evidence="4 5" key="4">
    <citation type="journal article" date="2011" name="BMC Genomics">
        <title>RNA-Seq improves annotation of protein-coding genes in the cucumber genome.</title>
        <authorList>
            <person name="Li Z."/>
            <person name="Zhang Z."/>
            <person name="Yan P."/>
            <person name="Huang S."/>
            <person name="Fei Z."/>
            <person name="Lin K."/>
        </authorList>
    </citation>
    <scope>NUCLEOTIDE SEQUENCE [LARGE SCALE GENOMIC DNA]</scope>
    <source>
        <strain evidence="5">cv. 9930</strain>
    </source>
</reference>
<sequence length="221" mass="25396">MAILSKTFPELGLTKEECKEKSWIESAASAANRFQIEDQPLEALLNRTPITHGSFKLKSDYVKEPMTKAAIQGIWKRLESQDIEGVTLAVIPYGGRMNQISESKIPFPHRAGILYQIGYILGWEEKGVEAEKRHLNWIREIYSYMTPFVSKSPRAAYVNYRDLDIGSNNKYGKINYKQACVFGSKYFGNNFNRLVKVKSDVDPYNFFWHEQSIPLSSDHMV</sequence>
<dbReference type="GO" id="GO:0050660">
    <property type="term" value="F:flavin adenine dinucleotide binding"/>
    <property type="evidence" value="ECO:0007669"/>
    <property type="project" value="InterPro"/>
</dbReference>
<keyword evidence="2" id="KW-0274">FAD</keyword>
<proteinExistence type="predicted"/>
<evidence type="ECO:0000256" key="2">
    <source>
        <dbReference type="ARBA" id="ARBA00022827"/>
    </source>
</evidence>
<reference evidence="4 5" key="3">
    <citation type="journal article" date="2010" name="BMC Genomics">
        <title>Transcriptome sequencing and comparative analysis of cucumber flowers with different sex types.</title>
        <authorList>
            <person name="Guo S."/>
            <person name="Zheng Y."/>
            <person name="Joung J.G."/>
            <person name="Liu S."/>
            <person name="Zhang Z."/>
            <person name="Crasta O.R."/>
            <person name="Sobral B.W."/>
            <person name="Xu Y."/>
            <person name="Huang S."/>
            <person name="Fei Z."/>
        </authorList>
    </citation>
    <scope>NUCLEOTIDE SEQUENCE [LARGE SCALE GENOMIC DNA]</scope>
    <source>
        <strain evidence="5">cv. 9930</strain>
    </source>
</reference>
<evidence type="ECO:0000313" key="4">
    <source>
        <dbReference type="EMBL" id="KGN65940.1"/>
    </source>
</evidence>
<dbReference type="InterPro" id="IPR012951">
    <property type="entry name" value="BBE"/>
</dbReference>
<keyword evidence="1" id="KW-0285">Flavoprotein</keyword>
<dbReference type="InterPro" id="IPR016169">
    <property type="entry name" value="FAD-bd_PCMH_sub2"/>
</dbReference>
<dbReference type="OMA" id="MIHYIAG"/>